<gene>
    <name evidence="3" type="ORF">LCGC14_1459010</name>
</gene>
<dbReference type="PANTHER" id="PTHR43000">
    <property type="entry name" value="DTDP-D-GLUCOSE 4,6-DEHYDRATASE-RELATED"/>
    <property type="match status" value="1"/>
</dbReference>
<sequence length="294" mass="33057">MEKKILVTGGSGFLGSHICDALSNENNKLDIMDKIPSTFLKPNQKMIIGDILDRKKLFEAMKGVDTVYHLAALADINKTWNSPSETMKVNVLGTTNVLEAARLNGVKRFIFASTLYCDSRAGSLYRVSKQAGELLVKAYHERCGMEYIILRFGTLYGTRAKDNNSVRGLLKQALSGKIDYMGTGREVREYIHVRDAAKICATLGDKHVGETLILTGYHRIVLSDLLDMIKEIMGNKIKIVYHPKDNRAHYEQVPYSFERKSCKRIVPETYYDLGGSLVEILEEINNEKDISNGL</sequence>
<dbReference type="InterPro" id="IPR001509">
    <property type="entry name" value="Epimerase_deHydtase"/>
</dbReference>
<dbReference type="EMBL" id="LAZR01010135">
    <property type="protein sequence ID" value="KKM68627.1"/>
    <property type="molecule type" value="Genomic_DNA"/>
</dbReference>
<dbReference type="AlphaFoldDB" id="A0A0F9MHM0"/>
<accession>A0A0F9MHM0</accession>
<evidence type="ECO:0000256" key="1">
    <source>
        <dbReference type="ARBA" id="ARBA00007637"/>
    </source>
</evidence>
<comment type="caution">
    <text evidence="3">The sequence shown here is derived from an EMBL/GenBank/DDBJ whole genome shotgun (WGS) entry which is preliminary data.</text>
</comment>
<name>A0A0F9MHM0_9ZZZZ</name>
<reference evidence="3" key="1">
    <citation type="journal article" date="2015" name="Nature">
        <title>Complex archaea that bridge the gap between prokaryotes and eukaryotes.</title>
        <authorList>
            <person name="Spang A."/>
            <person name="Saw J.H."/>
            <person name="Jorgensen S.L."/>
            <person name="Zaremba-Niedzwiedzka K."/>
            <person name="Martijn J."/>
            <person name="Lind A.E."/>
            <person name="van Eijk R."/>
            <person name="Schleper C."/>
            <person name="Guy L."/>
            <person name="Ettema T.J."/>
        </authorList>
    </citation>
    <scope>NUCLEOTIDE SEQUENCE</scope>
</reference>
<dbReference type="Pfam" id="PF01370">
    <property type="entry name" value="Epimerase"/>
    <property type="match status" value="1"/>
</dbReference>
<dbReference type="SUPFAM" id="SSF51735">
    <property type="entry name" value="NAD(P)-binding Rossmann-fold domains"/>
    <property type="match status" value="1"/>
</dbReference>
<evidence type="ECO:0000313" key="3">
    <source>
        <dbReference type="EMBL" id="KKM68627.1"/>
    </source>
</evidence>
<protein>
    <recommendedName>
        <fullName evidence="2">NAD-dependent epimerase/dehydratase domain-containing protein</fullName>
    </recommendedName>
</protein>
<dbReference type="Gene3D" id="3.40.50.720">
    <property type="entry name" value="NAD(P)-binding Rossmann-like Domain"/>
    <property type="match status" value="1"/>
</dbReference>
<proteinExistence type="inferred from homology"/>
<feature type="domain" description="NAD-dependent epimerase/dehydratase" evidence="2">
    <location>
        <begin position="5"/>
        <end position="206"/>
    </location>
</feature>
<evidence type="ECO:0000259" key="2">
    <source>
        <dbReference type="Pfam" id="PF01370"/>
    </source>
</evidence>
<comment type="similarity">
    <text evidence="1">Belongs to the NAD(P)-dependent epimerase/dehydratase family.</text>
</comment>
<dbReference type="InterPro" id="IPR036291">
    <property type="entry name" value="NAD(P)-bd_dom_sf"/>
</dbReference>
<organism evidence="3">
    <name type="scientific">marine sediment metagenome</name>
    <dbReference type="NCBI Taxonomy" id="412755"/>
    <lineage>
        <taxon>unclassified sequences</taxon>
        <taxon>metagenomes</taxon>
        <taxon>ecological metagenomes</taxon>
    </lineage>
</organism>